<name>A0A2U9INE1_9CREN</name>
<dbReference type="GO" id="GO:0043565">
    <property type="term" value="F:sequence-specific DNA binding"/>
    <property type="evidence" value="ECO:0007669"/>
    <property type="project" value="InterPro"/>
</dbReference>
<accession>A0A2U9INE1</accession>
<sequence length="207" mass="24204">MTFYYSIRINLMLEEIQNYLNSAEEKLSLRFDSREKLLLMSRELIRLCGETISLSHRQNKEEAMKKFSLALQKAKDIQQITSKYPDLIYGDIITSFQELAEASIVVSIYFMDKPLLPSDLGISDICYILGIADAVGEMRRAILEFLRKGDLERADHFFNIMETLYEDLWKLEYPKSLIPGLRQKIDNLRRLLEETRHDLFLAKLGKV</sequence>
<dbReference type="CDD" id="cd14820">
    <property type="entry name" value="TRAX"/>
    <property type="match status" value="1"/>
</dbReference>
<organism evidence="1 2">
    <name type="scientific">Acidianus sulfidivorans JP7</name>
    <dbReference type="NCBI Taxonomy" id="619593"/>
    <lineage>
        <taxon>Archaea</taxon>
        <taxon>Thermoproteota</taxon>
        <taxon>Thermoprotei</taxon>
        <taxon>Sulfolobales</taxon>
        <taxon>Sulfolobaceae</taxon>
        <taxon>Acidianus</taxon>
    </lineage>
</organism>
<protein>
    <submittedName>
        <fullName evidence="1">Haloacid dehalogenase</fullName>
    </submittedName>
</protein>
<dbReference type="KEGG" id="asul:DFR86_08275"/>
<proteinExistence type="predicted"/>
<keyword evidence="2" id="KW-1185">Reference proteome</keyword>
<dbReference type="Proteomes" id="UP000248410">
    <property type="component" value="Chromosome"/>
</dbReference>
<dbReference type="EMBL" id="CP029288">
    <property type="protein sequence ID" value="AWR97548.1"/>
    <property type="molecule type" value="Genomic_DNA"/>
</dbReference>
<dbReference type="Gene3D" id="1.20.58.2140">
    <property type="match status" value="1"/>
</dbReference>
<dbReference type="OrthoDB" id="26985at2157"/>
<gene>
    <name evidence="1" type="ORF">DFR86_08275</name>
</gene>
<evidence type="ECO:0000313" key="2">
    <source>
        <dbReference type="Proteomes" id="UP000248410"/>
    </source>
</evidence>
<evidence type="ECO:0000313" key="1">
    <source>
        <dbReference type="EMBL" id="AWR97548.1"/>
    </source>
</evidence>
<dbReference type="InterPro" id="IPR036081">
    <property type="entry name" value="Translin_sf"/>
</dbReference>
<dbReference type="AlphaFoldDB" id="A0A2U9INE1"/>
<dbReference type="SUPFAM" id="SSF74784">
    <property type="entry name" value="Translin"/>
    <property type="match status" value="1"/>
</dbReference>
<reference evidence="1 2" key="1">
    <citation type="submission" date="2018-05" db="EMBL/GenBank/DDBJ databases">
        <title>Complete Genome Sequences of Extremely Thermoacidophilic, Metal-Mobilizing Type-Strain Members of the Archaeal Family Sulfolobaceae: Acidianus brierleyi DSM-1651T, Acidianus sulfidivorans DSM-18786T, Metallosphaera hakonensis DSM-7519T, and Metallosphaera prunae DSM-10039T.</title>
        <authorList>
            <person name="Counts J.A."/>
            <person name="Kelly R.M."/>
        </authorList>
    </citation>
    <scope>NUCLEOTIDE SEQUENCE [LARGE SCALE GENOMIC DNA]</scope>
    <source>
        <strain evidence="1 2">JP7</strain>
    </source>
</reference>